<keyword evidence="1" id="KW-0813">Transport</keyword>
<dbReference type="InterPro" id="IPR050093">
    <property type="entry name" value="ABC_SmlMolc_Importer"/>
</dbReference>
<keyword evidence="6" id="KW-1185">Reference proteome</keyword>
<dbReference type="PROSITE" id="PS00211">
    <property type="entry name" value="ABC_TRANSPORTER_1"/>
    <property type="match status" value="1"/>
</dbReference>
<dbReference type="Pfam" id="PF08402">
    <property type="entry name" value="TOBE_2"/>
    <property type="match status" value="1"/>
</dbReference>
<sequence>MYKKAPMSLLKINHLHKSFGRQSANEINAVKDISISLEKGKILAILGESGSGKTTLLHLIAALYEPDSGSLTLDGERITPPSEKLIAGHPDIKLVRQDYGLFPNMSIRENIAYELRYYEENYRNERIDKLLKISGLEKVQSHFPRQVSGGEQQRAVIVKAIAEEPKLLLLDEPFSHLDAVNKRRLKAEVLNLIKTEEVSCIFVTHDVADAYGMADELLIMQNGQALQLDSPEEIYKNPINQYVAEITGEVALSDFSKGFIRPEQIRISEKSTMKAIVSSIKFLGTYFEVILKMDDLTYKMYSFDKINVGDEIGIEIISFK</sequence>
<keyword evidence="2" id="KW-0547">Nucleotide-binding</keyword>
<evidence type="ECO:0000313" key="6">
    <source>
        <dbReference type="Proteomes" id="UP000837932"/>
    </source>
</evidence>
<dbReference type="PANTHER" id="PTHR42781">
    <property type="entry name" value="SPERMIDINE/PUTRESCINE IMPORT ATP-BINDING PROTEIN POTA"/>
    <property type="match status" value="1"/>
</dbReference>
<comment type="caution">
    <text evidence="5">The sequence shown here is derived from an EMBL/GenBank/DDBJ whole genome shotgun (WGS) entry which is preliminary data.</text>
</comment>
<dbReference type="InterPro" id="IPR003593">
    <property type="entry name" value="AAA+_ATPase"/>
</dbReference>
<dbReference type="PANTHER" id="PTHR42781:SF8">
    <property type="entry name" value="BICARBONATE TRANSPORT ATP-BINDING PROTEIN CMPC"/>
    <property type="match status" value="1"/>
</dbReference>
<dbReference type="Pfam" id="PF00005">
    <property type="entry name" value="ABC_tran"/>
    <property type="match status" value="1"/>
</dbReference>
<reference evidence="5" key="1">
    <citation type="submission" date="2021-12" db="EMBL/GenBank/DDBJ databases">
        <authorList>
            <person name="Rodrigo-Torres L."/>
            <person name="Arahal R. D."/>
            <person name="Lucena T."/>
        </authorList>
    </citation>
    <scope>NUCLEOTIDE SEQUENCE</scope>
    <source>
        <strain evidence="5">CECT 8858</strain>
    </source>
</reference>
<accession>A0ABM9AV02</accession>
<dbReference type="EMBL" id="CAKLPY010000007">
    <property type="protein sequence ID" value="CAH0997867.1"/>
    <property type="molecule type" value="Genomic_DNA"/>
</dbReference>
<evidence type="ECO:0000256" key="1">
    <source>
        <dbReference type="ARBA" id="ARBA00022448"/>
    </source>
</evidence>
<gene>
    <name evidence="5" type="primary">cysA</name>
    <name evidence="5" type="ORF">EMA8858_04001</name>
</gene>
<dbReference type="SMART" id="SM00382">
    <property type="entry name" value="AAA"/>
    <property type="match status" value="1"/>
</dbReference>
<dbReference type="InterPro" id="IPR003439">
    <property type="entry name" value="ABC_transporter-like_ATP-bd"/>
</dbReference>
<dbReference type="Proteomes" id="UP000837932">
    <property type="component" value="Unassembled WGS sequence"/>
</dbReference>
<dbReference type="SUPFAM" id="SSF50331">
    <property type="entry name" value="MOP-like"/>
    <property type="match status" value="1"/>
</dbReference>
<dbReference type="GO" id="GO:0005524">
    <property type="term" value="F:ATP binding"/>
    <property type="evidence" value="ECO:0007669"/>
    <property type="project" value="UniProtKB-KW"/>
</dbReference>
<dbReference type="SUPFAM" id="SSF52540">
    <property type="entry name" value="P-loop containing nucleoside triphosphate hydrolases"/>
    <property type="match status" value="1"/>
</dbReference>
<evidence type="ECO:0000256" key="2">
    <source>
        <dbReference type="ARBA" id="ARBA00022741"/>
    </source>
</evidence>
<dbReference type="PROSITE" id="PS50893">
    <property type="entry name" value="ABC_TRANSPORTER_2"/>
    <property type="match status" value="1"/>
</dbReference>
<evidence type="ECO:0000313" key="5">
    <source>
        <dbReference type="EMBL" id="CAH0997867.1"/>
    </source>
</evidence>
<dbReference type="Gene3D" id="3.40.50.300">
    <property type="entry name" value="P-loop containing nucleotide triphosphate hydrolases"/>
    <property type="match status" value="1"/>
</dbReference>
<evidence type="ECO:0000259" key="4">
    <source>
        <dbReference type="PROSITE" id="PS50893"/>
    </source>
</evidence>
<name>A0ABM9AV02_9BACT</name>
<dbReference type="InterPro" id="IPR008995">
    <property type="entry name" value="Mo/tungstate-bd_C_term_dom"/>
</dbReference>
<proteinExistence type="predicted"/>
<feature type="domain" description="ABC transporter" evidence="4">
    <location>
        <begin position="10"/>
        <end position="247"/>
    </location>
</feature>
<dbReference type="InterPro" id="IPR013611">
    <property type="entry name" value="Transp-assoc_OB_typ2"/>
</dbReference>
<protein>
    <submittedName>
        <fullName evidence="5">Sulfate/thiosulfate import ATP-binding protein CysA</fullName>
    </submittedName>
</protein>
<dbReference type="InterPro" id="IPR017871">
    <property type="entry name" value="ABC_transporter-like_CS"/>
</dbReference>
<organism evidence="5 6">
    <name type="scientific">Emticicia aquatica</name>
    <dbReference type="NCBI Taxonomy" id="1681835"/>
    <lineage>
        <taxon>Bacteria</taxon>
        <taxon>Pseudomonadati</taxon>
        <taxon>Bacteroidota</taxon>
        <taxon>Cytophagia</taxon>
        <taxon>Cytophagales</taxon>
        <taxon>Leadbetterellaceae</taxon>
        <taxon>Emticicia</taxon>
    </lineage>
</organism>
<keyword evidence="3 5" id="KW-0067">ATP-binding</keyword>
<dbReference type="InterPro" id="IPR027417">
    <property type="entry name" value="P-loop_NTPase"/>
</dbReference>
<evidence type="ECO:0000256" key="3">
    <source>
        <dbReference type="ARBA" id="ARBA00022840"/>
    </source>
</evidence>